<evidence type="ECO:0000313" key="1">
    <source>
        <dbReference type="EMBL" id="GAG68311.1"/>
    </source>
</evidence>
<comment type="caution">
    <text evidence="1">The sequence shown here is derived from an EMBL/GenBank/DDBJ whole genome shotgun (WGS) entry which is preliminary data.</text>
</comment>
<accession>X1B8I9</accession>
<dbReference type="SUPFAM" id="SSF63446">
    <property type="entry name" value="Type I dockerin domain"/>
    <property type="match status" value="1"/>
</dbReference>
<dbReference type="AlphaFoldDB" id="X1B8I9"/>
<dbReference type="InterPro" id="IPR018247">
    <property type="entry name" value="EF_Hand_1_Ca_BS"/>
</dbReference>
<evidence type="ECO:0008006" key="2">
    <source>
        <dbReference type="Google" id="ProtNLM"/>
    </source>
</evidence>
<dbReference type="InterPro" id="IPR036439">
    <property type="entry name" value="Dockerin_dom_sf"/>
</dbReference>
<reference evidence="1" key="1">
    <citation type="journal article" date="2014" name="Front. Microbiol.">
        <title>High frequency of phylogenetically diverse reductive dehalogenase-homologous genes in deep subseafloor sedimentary metagenomes.</title>
        <authorList>
            <person name="Kawai M."/>
            <person name="Futagami T."/>
            <person name="Toyoda A."/>
            <person name="Takaki Y."/>
            <person name="Nishi S."/>
            <person name="Hori S."/>
            <person name="Arai W."/>
            <person name="Tsubouchi T."/>
            <person name="Morono Y."/>
            <person name="Uchiyama I."/>
            <person name="Ito T."/>
            <person name="Fujiyama A."/>
            <person name="Inagaki F."/>
            <person name="Takami H."/>
        </authorList>
    </citation>
    <scope>NUCLEOTIDE SEQUENCE</scope>
    <source>
        <strain evidence="1">Expedition CK06-06</strain>
    </source>
</reference>
<gene>
    <name evidence="1" type="ORF">S01H4_20903</name>
</gene>
<protein>
    <recommendedName>
        <fullName evidence="2">Dockerin domain-containing protein</fullName>
    </recommendedName>
</protein>
<proteinExistence type="predicted"/>
<dbReference type="GO" id="GO:0000272">
    <property type="term" value="P:polysaccharide catabolic process"/>
    <property type="evidence" value="ECO:0007669"/>
    <property type="project" value="InterPro"/>
</dbReference>
<dbReference type="PROSITE" id="PS00018">
    <property type="entry name" value="EF_HAND_1"/>
    <property type="match status" value="1"/>
</dbReference>
<name>X1B8I9_9ZZZZ</name>
<organism evidence="1">
    <name type="scientific">marine sediment metagenome</name>
    <dbReference type="NCBI Taxonomy" id="412755"/>
    <lineage>
        <taxon>unclassified sequences</taxon>
        <taxon>metagenomes</taxon>
        <taxon>ecological metagenomes</taxon>
    </lineage>
</organism>
<dbReference type="EMBL" id="BART01009432">
    <property type="protein sequence ID" value="GAG68311.1"/>
    <property type="molecule type" value="Genomic_DNA"/>
</dbReference>
<feature type="non-terminal residue" evidence="1">
    <location>
        <position position="1"/>
    </location>
</feature>
<sequence length="133" mass="15177">FMITEECDEVDEVKLVFVNDGGCTITGVYPMVKASGNDYYCNVTVSLGDNYNYYIWADDTSGNENTSSPRPFDLPTNWDVNMDGHTHFFDLAAIVIKYKQYGPPGWIREDVNNDGDIGFFDLANVVIHYDEYW</sequence>